<reference evidence="2" key="3">
    <citation type="submission" date="2022-01" db="UniProtKB">
        <authorList>
            <consortium name="EnsemblPlants"/>
        </authorList>
    </citation>
    <scope>IDENTIFICATION</scope>
    <source>
        <strain evidence="2">subsp. vulgare</strain>
    </source>
</reference>
<dbReference type="PANTHER" id="PTHR31662">
    <property type="entry name" value="BNAANNG10740D PROTEIN-RELATED"/>
    <property type="match status" value="1"/>
</dbReference>
<evidence type="ECO:0000313" key="2">
    <source>
        <dbReference type="EnsemblPlants" id="HORVU.MOREX.r3.1HG0089120.1.CDS1"/>
    </source>
</evidence>
<dbReference type="AlphaFoldDB" id="A0A8I6WY55"/>
<protein>
    <submittedName>
        <fullName evidence="2">Uncharacterized protein</fullName>
    </submittedName>
</protein>
<feature type="compositionally biased region" description="Low complexity" evidence="1">
    <location>
        <begin position="205"/>
        <end position="214"/>
    </location>
</feature>
<feature type="region of interest" description="Disordered" evidence="1">
    <location>
        <begin position="1"/>
        <end position="25"/>
    </location>
</feature>
<sequence length="313" mass="34020">MFWRENRPNRAANRRRHALLPPHSQGETNAARFCLHPLAMASAPTASEHHATAGAAPVPVRPADLPPPAALPTSATAPVDRSRLSEQDDAVILQSLRAHLWSHGDLPRGADLVAAFFGRLSRTDYSLGDVEARIRALRRRFREADAALCDGTGGPAPGHDLRMYALSLEVWGVTAAVVAPPRPDPVPDKDAASTAVGNKKPFTPAPRAAAAPAPAKKRRCEEYPALAREAERLTREALERIDDVTAWSLEMRASKKEQRLLERMRKQYRQQQQRAGGVPAARRAEDGSKELASVMVKLIRGGHGPSSAGSLQR</sequence>
<organism evidence="2 3">
    <name type="scientific">Hordeum vulgare subsp. vulgare</name>
    <name type="common">Domesticated barley</name>
    <dbReference type="NCBI Taxonomy" id="112509"/>
    <lineage>
        <taxon>Eukaryota</taxon>
        <taxon>Viridiplantae</taxon>
        <taxon>Streptophyta</taxon>
        <taxon>Embryophyta</taxon>
        <taxon>Tracheophyta</taxon>
        <taxon>Spermatophyta</taxon>
        <taxon>Magnoliopsida</taxon>
        <taxon>Liliopsida</taxon>
        <taxon>Poales</taxon>
        <taxon>Poaceae</taxon>
        <taxon>BOP clade</taxon>
        <taxon>Pooideae</taxon>
        <taxon>Triticodae</taxon>
        <taxon>Triticeae</taxon>
        <taxon>Hordeinae</taxon>
        <taxon>Hordeum</taxon>
    </lineage>
</organism>
<dbReference type="GO" id="GO:0006355">
    <property type="term" value="P:regulation of DNA-templated transcription"/>
    <property type="evidence" value="ECO:0007669"/>
    <property type="project" value="InterPro"/>
</dbReference>
<reference evidence="2" key="2">
    <citation type="submission" date="2020-10" db="EMBL/GenBank/DDBJ databases">
        <authorList>
            <person name="Scholz U."/>
            <person name="Mascher M."/>
            <person name="Fiebig A."/>
        </authorList>
    </citation>
    <scope>NUCLEOTIDE SEQUENCE [LARGE SCALE GENOMIC DNA]</scope>
    <source>
        <strain evidence="2">cv. Morex</strain>
    </source>
</reference>
<evidence type="ECO:0000313" key="3">
    <source>
        <dbReference type="Proteomes" id="UP000011116"/>
    </source>
</evidence>
<accession>A0A8I6WY55</accession>
<dbReference type="InterPro" id="IPR007592">
    <property type="entry name" value="GEBP"/>
</dbReference>
<name>A0A8I6WY55_HORVV</name>
<dbReference type="Gramene" id="HORVU.MOREX.r3.1HG0089120.1">
    <property type="protein sequence ID" value="HORVU.MOREX.r3.1HG0089120.1.CDS1"/>
    <property type="gene ID" value="HORVU.MOREX.r3.1HG0089120"/>
</dbReference>
<feature type="region of interest" description="Disordered" evidence="1">
    <location>
        <begin position="181"/>
        <end position="218"/>
    </location>
</feature>
<evidence type="ECO:0000256" key="1">
    <source>
        <dbReference type="SAM" id="MobiDB-lite"/>
    </source>
</evidence>
<dbReference type="Proteomes" id="UP000011116">
    <property type="component" value="Chromosome 1H"/>
</dbReference>
<proteinExistence type="predicted"/>
<feature type="region of interest" description="Disordered" evidence="1">
    <location>
        <begin position="45"/>
        <end position="83"/>
    </location>
</feature>
<dbReference type="PANTHER" id="PTHR31662:SF13">
    <property type="entry name" value="OS09G0287600 PROTEIN"/>
    <property type="match status" value="1"/>
</dbReference>
<keyword evidence="3" id="KW-1185">Reference proteome</keyword>
<dbReference type="EnsemblPlants" id="HORVU.MOREX.r3.1HG0089120.1">
    <property type="protein sequence ID" value="HORVU.MOREX.r3.1HG0089120.1.CDS1"/>
    <property type="gene ID" value="HORVU.MOREX.r3.1HG0089120"/>
</dbReference>
<reference evidence="3" key="1">
    <citation type="journal article" date="2012" name="Nature">
        <title>A physical, genetic and functional sequence assembly of the barley genome.</title>
        <authorList>
            <consortium name="The International Barley Genome Sequencing Consortium"/>
            <person name="Mayer K.F."/>
            <person name="Waugh R."/>
            <person name="Brown J.W."/>
            <person name="Schulman A."/>
            <person name="Langridge P."/>
            <person name="Platzer M."/>
            <person name="Fincher G.B."/>
            <person name="Muehlbauer G.J."/>
            <person name="Sato K."/>
            <person name="Close T.J."/>
            <person name="Wise R.P."/>
            <person name="Stein N."/>
        </authorList>
    </citation>
    <scope>NUCLEOTIDE SEQUENCE [LARGE SCALE GENOMIC DNA]</scope>
    <source>
        <strain evidence="3">cv. Morex</strain>
    </source>
</reference>